<dbReference type="FunFam" id="3.30.450.20:FF:000099">
    <property type="entry name" value="Sensory box sensor histidine kinase"/>
    <property type="match status" value="1"/>
</dbReference>
<dbReference type="Pfam" id="PF00512">
    <property type="entry name" value="HisKA"/>
    <property type="match status" value="1"/>
</dbReference>
<dbReference type="InterPro" id="IPR003660">
    <property type="entry name" value="HAMP_dom"/>
</dbReference>
<protein>
    <recommendedName>
        <fullName evidence="3">histidine kinase</fullName>
        <ecNumber evidence="3">2.7.13.3</ecNumber>
    </recommendedName>
</protein>
<dbReference type="Gene3D" id="3.30.565.10">
    <property type="entry name" value="Histidine kinase-like ATPase, C-terminal domain"/>
    <property type="match status" value="1"/>
</dbReference>
<feature type="domain" description="PAS" evidence="11">
    <location>
        <begin position="243"/>
        <end position="315"/>
    </location>
</feature>
<evidence type="ECO:0000259" key="11">
    <source>
        <dbReference type="PROSITE" id="PS50112"/>
    </source>
</evidence>
<keyword evidence="4" id="KW-0597">Phosphoprotein</keyword>
<dbReference type="SMART" id="SM00091">
    <property type="entry name" value="PAS"/>
    <property type="match status" value="2"/>
</dbReference>
<dbReference type="PROSITE" id="PS50113">
    <property type="entry name" value="PAC"/>
    <property type="match status" value="2"/>
</dbReference>
<dbReference type="CDD" id="cd00130">
    <property type="entry name" value="PAS"/>
    <property type="match status" value="2"/>
</dbReference>
<evidence type="ECO:0000256" key="5">
    <source>
        <dbReference type="ARBA" id="ARBA00022679"/>
    </source>
</evidence>
<evidence type="ECO:0000259" key="13">
    <source>
        <dbReference type="PROSITE" id="PS50885"/>
    </source>
</evidence>
<keyword evidence="8 9" id="KW-0472">Membrane</keyword>
<dbReference type="EC" id="2.7.13.3" evidence="3"/>
<keyword evidence="7" id="KW-0902">Two-component regulatory system</keyword>
<feature type="domain" description="PAS" evidence="11">
    <location>
        <begin position="371"/>
        <end position="441"/>
    </location>
</feature>
<dbReference type="Pfam" id="PF01590">
    <property type="entry name" value="GAF"/>
    <property type="match status" value="1"/>
</dbReference>
<dbReference type="InterPro" id="IPR004358">
    <property type="entry name" value="Sig_transdc_His_kin-like_C"/>
</dbReference>
<dbReference type="InterPro" id="IPR036097">
    <property type="entry name" value="HisK_dim/P_sf"/>
</dbReference>
<dbReference type="GO" id="GO:0000155">
    <property type="term" value="F:phosphorelay sensor kinase activity"/>
    <property type="evidence" value="ECO:0007669"/>
    <property type="project" value="InterPro"/>
</dbReference>
<dbReference type="Gene3D" id="1.10.287.130">
    <property type="match status" value="1"/>
</dbReference>
<dbReference type="InterPro" id="IPR003594">
    <property type="entry name" value="HATPase_dom"/>
</dbReference>
<dbReference type="InterPro" id="IPR003018">
    <property type="entry name" value="GAF"/>
</dbReference>
<evidence type="ECO:0000256" key="7">
    <source>
        <dbReference type="ARBA" id="ARBA00023012"/>
    </source>
</evidence>
<evidence type="ECO:0000256" key="4">
    <source>
        <dbReference type="ARBA" id="ARBA00022553"/>
    </source>
</evidence>
<comment type="caution">
    <text evidence="14">The sequence shown here is derived from an EMBL/GenBank/DDBJ whole genome shotgun (WGS) entry which is preliminary data.</text>
</comment>
<dbReference type="GO" id="GO:0016020">
    <property type="term" value="C:membrane"/>
    <property type="evidence" value="ECO:0007669"/>
    <property type="project" value="UniProtKB-SubCell"/>
</dbReference>
<comment type="catalytic activity">
    <reaction evidence="1">
        <text>ATP + protein L-histidine = ADP + protein N-phospho-L-histidine.</text>
        <dbReference type="EC" id="2.7.13.3"/>
    </reaction>
</comment>
<evidence type="ECO:0000256" key="8">
    <source>
        <dbReference type="ARBA" id="ARBA00023136"/>
    </source>
</evidence>
<proteinExistence type="predicted"/>
<dbReference type="PROSITE" id="PS50109">
    <property type="entry name" value="HIS_KIN"/>
    <property type="match status" value="1"/>
</dbReference>
<evidence type="ECO:0000256" key="2">
    <source>
        <dbReference type="ARBA" id="ARBA00004370"/>
    </source>
</evidence>
<dbReference type="InterPro" id="IPR052162">
    <property type="entry name" value="Sensor_kinase/Photoreceptor"/>
</dbReference>
<evidence type="ECO:0000256" key="3">
    <source>
        <dbReference type="ARBA" id="ARBA00012438"/>
    </source>
</evidence>
<dbReference type="InterPro" id="IPR035965">
    <property type="entry name" value="PAS-like_dom_sf"/>
</dbReference>
<dbReference type="SMART" id="SM00388">
    <property type="entry name" value="HisKA"/>
    <property type="match status" value="1"/>
</dbReference>
<dbReference type="SMART" id="SM00387">
    <property type="entry name" value="HATPase_c"/>
    <property type="match status" value="1"/>
</dbReference>
<dbReference type="Gene3D" id="3.30.450.20">
    <property type="entry name" value="PAS domain"/>
    <property type="match status" value="2"/>
</dbReference>
<evidence type="ECO:0000256" key="9">
    <source>
        <dbReference type="SAM" id="Phobius"/>
    </source>
</evidence>
<dbReference type="SUPFAM" id="SSF55874">
    <property type="entry name" value="ATPase domain of HSP90 chaperone/DNA topoisomerase II/histidine kinase"/>
    <property type="match status" value="1"/>
</dbReference>
<dbReference type="PANTHER" id="PTHR43304">
    <property type="entry name" value="PHYTOCHROME-LIKE PROTEIN CPH1"/>
    <property type="match status" value="1"/>
</dbReference>
<dbReference type="InterPro" id="IPR003661">
    <property type="entry name" value="HisK_dim/P_dom"/>
</dbReference>
<dbReference type="NCBIfam" id="TIGR00229">
    <property type="entry name" value="sensory_box"/>
    <property type="match status" value="2"/>
</dbReference>
<dbReference type="FunFam" id="1.10.287.130:FF:000001">
    <property type="entry name" value="Two-component sensor histidine kinase"/>
    <property type="match status" value="1"/>
</dbReference>
<dbReference type="AlphaFoldDB" id="A0A399FDI4"/>
<evidence type="ECO:0000256" key="1">
    <source>
        <dbReference type="ARBA" id="ARBA00000085"/>
    </source>
</evidence>
<dbReference type="SUPFAM" id="SSF55785">
    <property type="entry name" value="PYP-like sensor domain (PAS domain)"/>
    <property type="match status" value="2"/>
</dbReference>
<keyword evidence="6 14" id="KW-0418">Kinase</keyword>
<evidence type="ECO:0000259" key="12">
    <source>
        <dbReference type="PROSITE" id="PS50113"/>
    </source>
</evidence>
<dbReference type="CDD" id="cd00082">
    <property type="entry name" value="HisKA"/>
    <property type="match status" value="1"/>
</dbReference>
<dbReference type="Gene3D" id="3.30.450.40">
    <property type="match status" value="1"/>
</dbReference>
<dbReference type="CDD" id="cd00075">
    <property type="entry name" value="HATPase"/>
    <property type="match status" value="1"/>
</dbReference>
<dbReference type="SUPFAM" id="SSF55781">
    <property type="entry name" value="GAF domain-like"/>
    <property type="match status" value="1"/>
</dbReference>
<dbReference type="SUPFAM" id="SSF47384">
    <property type="entry name" value="Homodimeric domain of signal transducing histidine kinase"/>
    <property type="match status" value="1"/>
</dbReference>
<name>A0A399FDI4_9DEIN</name>
<dbReference type="InterPro" id="IPR000700">
    <property type="entry name" value="PAS-assoc_C"/>
</dbReference>
<feature type="domain" description="Histidine kinase" evidence="10">
    <location>
        <begin position="676"/>
        <end position="892"/>
    </location>
</feature>
<feature type="domain" description="PAC" evidence="12">
    <location>
        <begin position="444"/>
        <end position="496"/>
    </location>
</feature>
<dbReference type="InterPro" id="IPR005467">
    <property type="entry name" value="His_kinase_dom"/>
</dbReference>
<sequence>MALRLRLALIYGLLASLALVLALLVGYGFYERAAYRNLDELLQLFVRQNAAHLASGIPLEPPRIGSPVALRLFSPEGERLDAVGDPQAPSIPPLPALSKGVPAYAHWIHWLPPINPVFSDSSQSAEIGFGLTVAEGSRWRSYTQRLPDGRLLQVVVSLYPTDRALGVAWRNFLGLAALGTLLVMLLGSLLTGPSLRPLTRLAARAREIARVTRHRPGNQGLSQDELGLLASTLQATIGHLEEEQDRLELALGAARMGWWEWDAQHDRHRWSPEFERLLGLEPGTFRGGIEAFLECVHPEDRARVEALIRGSGTADRPPTFEYRVALPGGGVRWIESRAQVYRGQNGAVLRLLGLDLDITERKQNEQELRESEARFRQLAETIPQLAWMADEHGSVFWYNQRWYEYTGTTFEEVAGWGWQRVHHPEVLPQVLERWKASLENGEPFDMTFPLRGADGVFRPFLTRIAPFKDANGRLRRWFGTNTDVTAQLEAEARQAYLVQLSDAVRPLTDPAAIQIEAARQLGQHLQVDRVVYFEVRGEEYIVGHDWSKGGGSLAGRYPVASFGQWLLDEYRSGRTAVLADVTAEAQRSPEEQQTYAAAEIRAYIGVPLVKGGRLVAGLAVHSAQPRNWSQSEITLVEETAERTWAALERAQAETALRQSEQRYRELSEGQKRFVADAAHELRAPLTAIQGNLDLLERFKDMSVEDREEAIAEAAREAGRLARLVNDLLALARGDAGARVRQELLQLEEVLREVFSSAQGLARGHTLELGSLERAHVQGDPDRLKELFLILLDNALKYTPLPGHVRLSCALQKGAAEVRVEDNGIGIAPHDLPRVFERFYRADHARTPGRDPGGTGLGLSIARWIVEQHSGSIWLESALGQGTTAVVRLPLAASSPQA</sequence>
<dbReference type="PRINTS" id="PR00344">
    <property type="entry name" value="BCTRLSENSOR"/>
</dbReference>
<organism evidence="14 15">
    <name type="scientific">Meiothermus granaticius NBRC 107808</name>
    <dbReference type="NCBI Taxonomy" id="1227551"/>
    <lineage>
        <taxon>Bacteria</taxon>
        <taxon>Thermotogati</taxon>
        <taxon>Deinococcota</taxon>
        <taxon>Deinococci</taxon>
        <taxon>Thermales</taxon>
        <taxon>Thermaceae</taxon>
        <taxon>Meiothermus</taxon>
    </lineage>
</organism>
<dbReference type="Pfam" id="PF02518">
    <property type="entry name" value="HATPase_c"/>
    <property type="match status" value="1"/>
</dbReference>
<dbReference type="SMART" id="SM00086">
    <property type="entry name" value="PAC"/>
    <property type="match status" value="2"/>
</dbReference>
<feature type="transmembrane region" description="Helical" evidence="9">
    <location>
        <begin position="6"/>
        <end position="30"/>
    </location>
</feature>
<feature type="domain" description="HAMP" evidence="13">
    <location>
        <begin position="192"/>
        <end position="245"/>
    </location>
</feature>
<feature type="domain" description="PAC" evidence="12">
    <location>
        <begin position="318"/>
        <end position="370"/>
    </location>
</feature>
<accession>A0A399FDI4</accession>
<dbReference type="Gene3D" id="6.10.340.10">
    <property type="match status" value="1"/>
</dbReference>
<dbReference type="Gene3D" id="2.10.70.100">
    <property type="match status" value="1"/>
</dbReference>
<keyword evidence="9" id="KW-0812">Transmembrane</keyword>
<dbReference type="EMBL" id="QWLB01000012">
    <property type="protein sequence ID" value="RIH92881.1"/>
    <property type="molecule type" value="Genomic_DNA"/>
</dbReference>
<keyword evidence="15" id="KW-1185">Reference proteome</keyword>
<evidence type="ECO:0000259" key="10">
    <source>
        <dbReference type="PROSITE" id="PS50109"/>
    </source>
</evidence>
<dbReference type="SMART" id="SM00065">
    <property type="entry name" value="GAF"/>
    <property type="match status" value="1"/>
</dbReference>
<dbReference type="InterPro" id="IPR000014">
    <property type="entry name" value="PAS"/>
</dbReference>
<dbReference type="PROSITE" id="PS50885">
    <property type="entry name" value="HAMP"/>
    <property type="match status" value="1"/>
</dbReference>
<dbReference type="InterPro" id="IPR029016">
    <property type="entry name" value="GAF-like_dom_sf"/>
</dbReference>
<evidence type="ECO:0000313" key="14">
    <source>
        <dbReference type="EMBL" id="RIH92881.1"/>
    </source>
</evidence>
<dbReference type="FunFam" id="3.30.565.10:FF:000006">
    <property type="entry name" value="Sensor histidine kinase WalK"/>
    <property type="match status" value="1"/>
</dbReference>
<keyword evidence="9" id="KW-1133">Transmembrane helix</keyword>
<dbReference type="Proteomes" id="UP000266178">
    <property type="component" value="Unassembled WGS sequence"/>
</dbReference>
<dbReference type="InterPro" id="IPR001610">
    <property type="entry name" value="PAC"/>
</dbReference>
<reference evidence="14 15" key="1">
    <citation type="submission" date="2018-08" db="EMBL/GenBank/DDBJ databases">
        <title>Meiothermus granaticius genome AF-68 sequencing project.</title>
        <authorList>
            <person name="Da Costa M.S."/>
            <person name="Albuquerque L."/>
            <person name="Raposo P."/>
            <person name="Froufe H.J.C."/>
            <person name="Barroso C.S."/>
            <person name="Egas C."/>
        </authorList>
    </citation>
    <scope>NUCLEOTIDE SEQUENCE [LARGE SCALE GENOMIC DNA]</scope>
    <source>
        <strain evidence="14 15">AF-68</strain>
    </source>
</reference>
<evidence type="ECO:0000256" key="6">
    <source>
        <dbReference type="ARBA" id="ARBA00022777"/>
    </source>
</evidence>
<dbReference type="InterPro" id="IPR013655">
    <property type="entry name" value="PAS_fold_3"/>
</dbReference>
<comment type="subcellular location">
    <subcellularLocation>
        <location evidence="2">Membrane</location>
    </subcellularLocation>
</comment>
<dbReference type="InterPro" id="IPR036890">
    <property type="entry name" value="HATPase_C_sf"/>
</dbReference>
<dbReference type="Pfam" id="PF08447">
    <property type="entry name" value="PAS_3"/>
    <property type="match status" value="2"/>
</dbReference>
<gene>
    <name evidence="14" type="primary">resE_2</name>
    <name evidence="14" type="ORF">Mgrana_01156</name>
</gene>
<evidence type="ECO:0000313" key="15">
    <source>
        <dbReference type="Proteomes" id="UP000266178"/>
    </source>
</evidence>
<keyword evidence="5 14" id="KW-0808">Transferase</keyword>
<dbReference type="PROSITE" id="PS50112">
    <property type="entry name" value="PAS"/>
    <property type="match status" value="2"/>
</dbReference>
<dbReference type="PANTHER" id="PTHR43304:SF1">
    <property type="entry name" value="PAC DOMAIN-CONTAINING PROTEIN"/>
    <property type="match status" value="1"/>
</dbReference>